<comment type="caution">
    <text evidence="2">The sequence shown here is derived from an EMBL/GenBank/DDBJ whole genome shotgun (WGS) entry which is preliminary data.</text>
</comment>
<reference evidence="2" key="1">
    <citation type="submission" date="2022-04" db="EMBL/GenBank/DDBJ databases">
        <title>Lysobacter sp. CAU 1642 isolated from sea sand.</title>
        <authorList>
            <person name="Kim W."/>
        </authorList>
    </citation>
    <scope>NUCLEOTIDE SEQUENCE</scope>
    <source>
        <strain evidence="2">CAU 1642</strain>
    </source>
</reference>
<gene>
    <name evidence="2" type="ORF">M0G41_17020</name>
</gene>
<keyword evidence="1" id="KW-0732">Signal</keyword>
<dbReference type="RefSeq" id="WP_248211249.1">
    <property type="nucleotide sequence ID" value="NZ_JALNMH010000016.1"/>
</dbReference>
<feature type="signal peptide" evidence="1">
    <location>
        <begin position="1"/>
        <end position="18"/>
    </location>
</feature>
<dbReference type="Proteomes" id="UP001431449">
    <property type="component" value="Unassembled WGS sequence"/>
</dbReference>
<proteinExistence type="predicted"/>
<organism evidence="2 3">
    <name type="scientific">Pseudomarimonas salicorniae</name>
    <dbReference type="NCBI Taxonomy" id="2933270"/>
    <lineage>
        <taxon>Bacteria</taxon>
        <taxon>Pseudomonadati</taxon>
        <taxon>Pseudomonadota</taxon>
        <taxon>Gammaproteobacteria</taxon>
        <taxon>Lysobacterales</taxon>
        <taxon>Lysobacteraceae</taxon>
        <taxon>Pseudomarimonas</taxon>
    </lineage>
</organism>
<protein>
    <recommendedName>
        <fullName evidence="4">Cytochrome C Planctomycete-type domain-containing protein</fullName>
    </recommendedName>
</protein>
<accession>A0ABT0GMB5</accession>
<evidence type="ECO:0000313" key="3">
    <source>
        <dbReference type="Proteomes" id="UP001431449"/>
    </source>
</evidence>
<dbReference type="EMBL" id="JALNMH010000016">
    <property type="protein sequence ID" value="MCK7595364.1"/>
    <property type="molecule type" value="Genomic_DNA"/>
</dbReference>
<feature type="chain" id="PRO_5046231019" description="Cytochrome C Planctomycete-type domain-containing protein" evidence="1">
    <location>
        <begin position="19"/>
        <end position="184"/>
    </location>
</feature>
<evidence type="ECO:0000256" key="1">
    <source>
        <dbReference type="SAM" id="SignalP"/>
    </source>
</evidence>
<sequence length="184" mass="20096">MTRVLLLLLLCSPLAAGAAEGCRNLSGLPIIQGVLWDDVWEAMDSTSNCTQNCHLGFVPAGDLDLSNRQLSIYFLVGQLSAQSGASQRVIPGDPRRSLLFQKIACETPDVGMPMPPGGHVPPLLQELIYDWIEQGAYGESAEDPIPRDFLFRDSMESLRCVVDGQTADHRACTGIKQPWRGTRS</sequence>
<name>A0ABT0GMB5_9GAMM</name>
<evidence type="ECO:0008006" key="4">
    <source>
        <dbReference type="Google" id="ProtNLM"/>
    </source>
</evidence>
<keyword evidence="3" id="KW-1185">Reference proteome</keyword>
<evidence type="ECO:0000313" key="2">
    <source>
        <dbReference type="EMBL" id="MCK7595364.1"/>
    </source>
</evidence>